<name>A0ABY4S3M3_AQUTE</name>
<dbReference type="PANTHER" id="PTHR30246:SF1">
    <property type="entry name" value="2-DEHYDRO-3-DEOXY-6-PHOSPHOGALACTONATE ALDOLASE-RELATED"/>
    <property type="match status" value="1"/>
</dbReference>
<evidence type="ECO:0000313" key="7">
    <source>
        <dbReference type="Proteomes" id="UP001056201"/>
    </source>
</evidence>
<evidence type="ECO:0000256" key="1">
    <source>
        <dbReference type="ARBA" id="ARBA00004761"/>
    </source>
</evidence>
<organism evidence="6 7">
    <name type="scientific">Aquincola tertiaricarbonis</name>
    <dbReference type="NCBI Taxonomy" id="391953"/>
    <lineage>
        <taxon>Bacteria</taxon>
        <taxon>Pseudomonadati</taxon>
        <taxon>Pseudomonadota</taxon>
        <taxon>Betaproteobacteria</taxon>
        <taxon>Burkholderiales</taxon>
        <taxon>Sphaerotilaceae</taxon>
        <taxon>Aquincola</taxon>
    </lineage>
</organism>
<proteinExistence type="inferred from homology"/>
<protein>
    <submittedName>
        <fullName evidence="6">2-dehydro-3-deoxy-6-phosphogalactonate aldolase</fullName>
        <ecNumber evidence="6">4.1.2.21</ecNumber>
    </submittedName>
</protein>
<comment type="subunit">
    <text evidence="3">Homotrimer.</text>
</comment>
<keyword evidence="4 6" id="KW-0456">Lyase</keyword>
<keyword evidence="7" id="KW-1185">Reference proteome</keyword>
<dbReference type="NCBIfam" id="NF006600">
    <property type="entry name" value="PRK09140.1"/>
    <property type="match status" value="1"/>
</dbReference>
<sequence>MTLTVHPEASLLAHRFAQAQRLLPLVAILRGLQPAEAIAVGKALAEAGFHLIEVPLNSPDPFNSIEQLRRHLPPEVLVGAGTVLQPEQLARLVDVGADLAVMPHADVALIREAKAAGLLCVPGVATPTEAFAALGAGADALKLFPAELISPAVVKAMRAVLPPEVALLPVGGITPERMADYRRAGANGFGLGSALYAPGRSAGEVGALAAAFATAWRAAGG</sequence>
<evidence type="ECO:0000256" key="4">
    <source>
        <dbReference type="ARBA" id="ARBA00023239"/>
    </source>
</evidence>
<evidence type="ECO:0000313" key="6">
    <source>
        <dbReference type="EMBL" id="URI06462.1"/>
    </source>
</evidence>
<dbReference type="SUPFAM" id="SSF51569">
    <property type="entry name" value="Aldolase"/>
    <property type="match status" value="1"/>
</dbReference>
<evidence type="ECO:0000256" key="3">
    <source>
        <dbReference type="ARBA" id="ARBA00011233"/>
    </source>
</evidence>
<dbReference type="Proteomes" id="UP001056201">
    <property type="component" value="Chromosome 1"/>
</dbReference>
<keyword evidence="5" id="KW-0119">Carbohydrate metabolism</keyword>
<gene>
    <name evidence="6" type="ORF">MW290_11135</name>
</gene>
<reference evidence="6" key="1">
    <citation type="submission" date="2022-05" db="EMBL/GenBank/DDBJ databases">
        <title>An RpoN-dependent PEP-CTERM gene is involved in floc formation of an Aquincola tertiaricarbonis strain.</title>
        <authorList>
            <person name="Qiu D."/>
            <person name="Xia M."/>
        </authorList>
    </citation>
    <scope>NUCLEOTIDE SEQUENCE</scope>
    <source>
        <strain evidence="6">RN12</strain>
    </source>
</reference>
<evidence type="ECO:0000256" key="5">
    <source>
        <dbReference type="ARBA" id="ARBA00023277"/>
    </source>
</evidence>
<dbReference type="InterPro" id="IPR013785">
    <property type="entry name" value="Aldolase_TIM"/>
</dbReference>
<comment type="similarity">
    <text evidence="2">Belongs to the KHG/KDPG aldolase family.</text>
</comment>
<accession>A0ABY4S3M3</accession>
<dbReference type="CDD" id="cd00452">
    <property type="entry name" value="KDPG_aldolase"/>
    <property type="match status" value="1"/>
</dbReference>
<dbReference type="InterPro" id="IPR000887">
    <property type="entry name" value="Aldlse_KDPG_KHG"/>
</dbReference>
<dbReference type="PANTHER" id="PTHR30246">
    <property type="entry name" value="2-KETO-3-DEOXY-6-PHOSPHOGLUCONATE ALDOLASE"/>
    <property type="match status" value="1"/>
</dbReference>
<dbReference type="EMBL" id="CP097635">
    <property type="protein sequence ID" value="URI06462.1"/>
    <property type="molecule type" value="Genomic_DNA"/>
</dbReference>
<dbReference type="Pfam" id="PF01081">
    <property type="entry name" value="Aldolase"/>
    <property type="match status" value="1"/>
</dbReference>
<comment type="pathway">
    <text evidence="1">Carbohydrate acid metabolism.</text>
</comment>
<dbReference type="GO" id="GO:0008674">
    <property type="term" value="F:2-dehydro-3-deoxy-6-phosphogalactonate aldolase activity"/>
    <property type="evidence" value="ECO:0007669"/>
    <property type="project" value="UniProtKB-EC"/>
</dbReference>
<dbReference type="EC" id="4.1.2.21" evidence="6"/>
<dbReference type="Gene3D" id="3.20.20.70">
    <property type="entry name" value="Aldolase class I"/>
    <property type="match status" value="1"/>
</dbReference>
<dbReference type="RefSeq" id="WP_250194725.1">
    <property type="nucleotide sequence ID" value="NZ_CP097635.1"/>
</dbReference>
<evidence type="ECO:0000256" key="2">
    <source>
        <dbReference type="ARBA" id="ARBA00006906"/>
    </source>
</evidence>